<gene>
    <name evidence="7" type="ORF">UY16_C0042G0003</name>
</gene>
<sequence>MSSVSKRLLDVPASPIRKLVPLAQAAKKSGVKVYHLNIGDPDIKTPAVMMSVLKNWKIDPIGYSQSQGEPAFLESLKTYYHKIGYPFIDIANIQVTSGGSEGISMALFATCAPGDEVIVFEPFYANYNTYAVVNGVKLVPIRTSITDGFHLPLRSVIEKKIAQKTRAILFCNPNNPTGTVYTKGEIETLVTLAKKHNLFLLSDEVYREYCYDGKKQVSLLSYMKQLPKQAIVLDSMSKRYNLCGVRLGAIVSLNEDLMAGVLRIGQGRLSSGIVDQMIAAKLTEVTPAWMRATHEEWNKRRDVLYEGLKKIAGVTIPKPEGAFYTIVGLPVDDSETFAAWLLTDFRDPSTSSGQAETVMVAPAGGFYATKGLGKNEVRIAYVINQKDLKRCTELLSRALDVYNHR</sequence>
<accession>A0A0G1WXP8</accession>
<dbReference type="InterPro" id="IPR050596">
    <property type="entry name" value="AspAT/PAT-like"/>
</dbReference>
<keyword evidence="3 7" id="KW-0032">Aminotransferase</keyword>
<comment type="similarity">
    <text evidence="2">Belongs to the class-I pyridoxal-phosphate-dependent aminotransferase family.</text>
</comment>
<keyword evidence="5" id="KW-0663">Pyridoxal phosphate</keyword>
<evidence type="ECO:0000256" key="2">
    <source>
        <dbReference type="ARBA" id="ARBA00007441"/>
    </source>
</evidence>
<dbReference type="GO" id="GO:0030170">
    <property type="term" value="F:pyridoxal phosphate binding"/>
    <property type="evidence" value="ECO:0007669"/>
    <property type="project" value="InterPro"/>
</dbReference>
<evidence type="ECO:0000313" key="8">
    <source>
        <dbReference type="Proteomes" id="UP000034739"/>
    </source>
</evidence>
<dbReference type="GO" id="GO:0008483">
    <property type="term" value="F:transaminase activity"/>
    <property type="evidence" value="ECO:0007669"/>
    <property type="project" value="UniProtKB-KW"/>
</dbReference>
<dbReference type="InterPro" id="IPR004839">
    <property type="entry name" value="Aminotransferase_I/II_large"/>
</dbReference>
<dbReference type="CDD" id="cd00609">
    <property type="entry name" value="AAT_like"/>
    <property type="match status" value="1"/>
</dbReference>
<dbReference type="AlphaFoldDB" id="A0A0G1WXP8"/>
<dbReference type="Gene3D" id="3.90.1150.10">
    <property type="entry name" value="Aspartate Aminotransferase, domain 1"/>
    <property type="match status" value="1"/>
</dbReference>
<protein>
    <submittedName>
        <fullName evidence="7">Aspartate aminotransferase</fullName>
    </submittedName>
</protein>
<evidence type="ECO:0000256" key="1">
    <source>
        <dbReference type="ARBA" id="ARBA00001933"/>
    </source>
</evidence>
<organism evidence="7 8">
    <name type="scientific">Candidatus Gottesmanbacteria bacterium GW2011_GWA2_47_9</name>
    <dbReference type="NCBI Taxonomy" id="1618445"/>
    <lineage>
        <taxon>Bacteria</taxon>
        <taxon>Candidatus Gottesmaniibacteriota</taxon>
    </lineage>
</organism>
<dbReference type="Gene3D" id="3.40.640.10">
    <property type="entry name" value="Type I PLP-dependent aspartate aminotransferase-like (Major domain)"/>
    <property type="match status" value="1"/>
</dbReference>
<dbReference type="Proteomes" id="UP000034739">
    <property type="component" value="Unassembled WGS sequence"/>
</dbReference>
<dbReference type="PATRIC" id="fig|1618445.3.peg.999"/>
<dbReference type="Pfam" id="PF00155">
    <property type="entry name" value="Aminotran_1_2"/>
    <property type="match status" value="1"/>
</dbReference>
<proteinExistence type="inferred from homology"/>
<keyword evidence="4 7" id="KW-0808">Transferase</keyword>
<comment type="caution">
    <text evidence="7">The sequence shown here is derived from an EMBL/GenBank/DDBJ whole genome shotgun (WGS) entry which is preliminary data.</text>
</comment>
<dbReference type="GO" id="GO:0006520">
    <property type="term" value="P:amino acid metabolic process"/>
    <property type="evidence" value="ECO:0007669"/>
    <property type="project" value="InterPro"/>
</dbReference>
<dbReference type="InterPro" id="IPR015422">
    <property type="entry name" value="PyrdxlP-dep_Trfase_small"/>
</dbReference>
<dbReference type="EMBL" id="LCOY01000042">
    <property type="protein sequence ID" value="KKU87005.1"/>
    <property type="molecule type" value="Genomic_DNA"/>
</dbReference>
<evidence type="ECO:0000256" key="4">
    <source>
        <dbReference type="ARBA" id="ARBA00022679"/>
    </source>
</evidence>
<dbReference type="SUPFAM" id="SSF53383">
    <property type="entry name" value="PLP-dependent transferases"/>
    <property type="match status" value="1"/>
</dbReference>
<evidence type="ECO:0000259" key="6">
    <source>
        <dbReference type="Pfam" id="PF00155"/>
    </source>
</evidence>
<dbReference type="InterPro" id="IPR015421">
    <property type="entry name" value="PyrdxlP-dep_Trfase_major"/>
</dbReference>
<evidence type="ECO:0000313" key="7">
    <source>
        <dbReference type="EMBL" id="KKU87005.1"/>
    </source>
</evidence>
<dbReference type="PANTHER" id="PTHR46383">
    <property type="entry name" value="ASPARTATE AMINOTRANSFERASE"/>
    <property type="match status" value="1"/>
</dbReference>
<name>A0A0G1WXP8_9BACT</name>
<reference evidence="7 8" key="1">
    <citation type="journal article" date="2015" name="Nature">
        <title>rRNA introns, odd ribosomes, and small enigmatic genomes across a large radiation of phyla.</title>
        <authorList>
            <person name="Brown C.T."/>
            <person name="Hug L.A."/>
            <person name="Thomas B.C."/>
            <person name="Sharon I."/>
            <person name="Castelle C.J."/>
            <person name="Singh A."/>
            <person name="Wilkins M.J."/>
            <person name="Williams K.H."/>
            <person name="Banfield J.F."/>
        </authorList>
    </citation>
    <scope>NUCLEOTIDE SEQUENCE [LARGE SCALE GENOMIC DNA]</scope>
</reference>
<dbReference type="NCBIfam" id="NF005744">
    <property type="entry name" value="PRK07568.1"/>
    <property type="match status" value="1"/>
</dbReference>
<dbReference type="PANTHER" id="PTHR46383:SF2">
    <property type="entry name" value="AMINOTRANSFERASE"/>
    <property type="match status" value="1"/>
</dbReference>
<feature type="domain" description="Aminotransferase class I/classII large" evidence="6">
    <location>
        <begin position="62"/>
        <end position="343"/>
    </location>
</feature>
<comment type="cofactor">
    <cofactor evidence="1">
        <name>pyridoxal 5'-phosphate</name>
        <dbReference type="ChEBI" id="CHEBI:597326"/>
    </cofactor>
</comment>
<dbReference type="InterPro" id="IPR015424">
    <property type="entry name" value="PyrdxlP-dep_Trfase"/>
</dbReference>
<evidence type="ECO:0000256" key="5">
    <source>
        <dbReference type="ARBA" id="ARBA00022898"/>
    </source>
</evidence>
<evidence type="ECO:0000256" key="3">
    <source>
        <dbReference type="ARBA" id="ARBA00022576"/>
    </source>
</evidence>